<feature type="domain" description="TamA POTRA" evidence="13">
    <location>
        <begin position="44"/>
        <end position="115"/>
    </location>
</feature>
<keyword evidence="7" id="KW-0472">Membrane</keyword>
<dbReference type="RefSeq" id="WP_188920986.1">
    <property type="nucleotide sequence ID" value="NZ_BMPZ01000006.1"/>
</dbReference>
<dbReference type="InterPro" id="IPR039910">
    <property type="entry name" value="D15-like"/>
</dbReference>
<dbReference type="Pfam" id="PF01103">
    <property type="entry name" value="Omp85"/>
    <property type="match status" value="1"/>
</dbReference>
<protein>
    <recommendedName>
        <fullName evidence="3">Translocation and assembly module subunit TamA</fullName>
    </recommendedName>
    <alternativeName>
        <fullName evidence="9">Autotransporter assembly factor TamA</fullName>
    </alternativeName>
</protein>
<dbReference type="PANTHER" id="PTHR12815">
    <property type="entry name" value="SORTING AND ASSEMBLY MACHINERY SAMM50 PROTEIN FAMILY MEMBER"/>
    <property type="match status" value="1"/>
</dbReference>
<dbReference type="Gene3D" id="2.40.160.50">
    <property type="entry name" value="membrane protein fhac: a member of the omp85/tpsb transporter family"/>
    <property type="match status" value="1"/>
</dbReference>
<reference evidence="14" key="1">
    <citation type="journal article" date="2014" name="Int. J. Syst. Evol. Microbiol.">
        <title>Complete genome sequence of Corynebacterium casei LMG S-19264T (=DSM 44701T), isolated from a smear-ripened cheese.</title>
        <authorList>
            <consortium name="US DOE Joint Genome Institute (JGI-PGF)"/>
            <person name="Walter F."/>
            <person name="Albersmeier A."/>
            <person name="Kalinowski J."/>
            <person name="Ruckert C."/>
        </authorList>
    </citation>
    <scope>NUCLEOTIDE SEQUENCE</scope>
    <source>
        <strain evidence="14">JCM 30804</strain>
    </source>
</reference>
<dbReference type="Gene3D" id="3.10.20.310">
    <property type="entry name" value="membrane protein fhac"/>
    <property type="match status" value="3"/>
</dbReference>
<sequence length="627" mass="71276">MKLSIKIQSYSLFVFKKQPILIILVLTIASLFSGVSAADKPWLEVQISGVNSQIERNIRAHLGDLPDSKVLRRAFLFNAEEKIEAALQALGYYHANLTQQISKTSPTNWQLTLDIALGEPTRLQWVDIAVNGEMQQDPVFERWLNQLQIKPLDILNHGQYDALKSQLVGLALSQGYFDGLYTTSEIKINRDTKTAQINLAFESGRRYVFGNVTFKGSDLETGFLQQLVPFPRDTPYSSSQLSTLNSRLLNTGYFSSIKVLPQVEQAQHQQLPVRVELSPRPDHAFEIGLGADIGNTTENTVEPRVRFTWRTPQINKKGHSQETTLEWSPERPKFLTTYTIPLSHPIDDQLKLRVGLLRDKYGVTQEYNSTKRAFEHTGELESSKRLLALVRQQRLDSRWLWAYSVETIREFYTQQDIEYDPKMLLFGTSISKVVRGDNSLDPKSGFRQYYSIEYADPALGSSIRLTRLLSKFKWVDTFYEKHRLVSRMDLGINFAKDEQLAHLAPSLRFFAGGDQSIRGYSYQELGPSIDYTDENGTLTRQVIGGRYLAVASLEYQYYVTPNWRVGTFIDGGNAFDKKEFDPVVSVGAGVHWISPIGPIKLDVGVGLEETDTLDRPWRIHLTMGAEI</sequence>
<keyword evidence="8" id="KW-0998">Cell outer membrane</keyword>
<comment type="caution">
    <text evidence="14">The sequence shown here is derived from an EMBL/GenBank/DDBJ whole genome shotgun (WGS) entry which is preliminary data.</text>
</comment>
<evidence type="ECO:0000256" key="6">
    <source>
        <dbReference type="ARBA" id="ARBA00022729"/>
    </source>
</evidence>
<evidence type="ECO:0000256" key="8">
    <source>
        <dbReference type="ARBA" id="ARBA00023237"/>
    </source>
</evidence>
<organism evidence="14 15">
    <name type="scientific">Shewanella gelidii</name>
    <dbReference type="NCBI Taxonomy" id="1642821"/>
    <lineage>
        <taxon>Bacteria</taxon>
        <taxon>Pseudomonadati</taxon>
        <taxon>Pseudomonadota</taxon>
        <taxon>Gammaproteobacteria</taxon>
        <taxon>Alteromonadales</taxon>
        <taxon>Shewanellaceae</taxon>
        <taxon>Shewanella</taxon>
    </lineage>
</organism>
<comment type="subunit">
    <text evidence="10">Interacts with TamB to form the translocation and assembly module (TAM).</text>
</comment>
<comment type="similarity">
    <text evidence="2">Belongs to the TamA family.</text>
</comment>
<proteinExistence type="inferred from homology"/>
<evidence type="ECO:0000256" key="7">
    <source>
        <dbReference type="ARBA" id="ARBA00023136"/>
    </source>
</evidence>
<evidence type="ECO:0000256" key="10">
    <source>
        <dbReference type="ARBA" id="ARBA00093548"/>
    </source>
</evidence>
<evidence type="ECO:0000256" key="3">
    <source>
        <dbReference type="ARBA" id="ARBA00015419"/>
    </source>
</evidence>
<evidence type="ECO:0000259" key="12">
    <source>
        <dbReference type="Pfam" id="PF07244"/>
    </source>
</evidence>
<feature type="domain" description="Bacterial surface antigen (D15)" evidence="11">
    <location>
        <begin position="340"/>
        <end position="625"/>
    </location>
</feature>
<evidence type="ECO:0000256" key="9">
    <source>
        <dbReference type="ARBA" id="ARBA00033063"/>
    </source>
</evidence>
<accession>A0A917JUE8</accession>
<keyword evidence="4" id="KW-1134">Transmembrane beta strand</keyword>
<dbReference type="AlphaFoldDB" id="A0A917JUE8"/>
<dbReference type="InterPro" id="IPR035243">
    <property type="entry name" value="TamA_POTRA_Dom_1"/>
</dbReference>
<keyword evidence="5" id="KW-0812">Transmembrane</keyword>
<keyword evidence="6" id="KW-0732">Signal</keyword>
<evidence type="ECO:0000256" key="5">
    <source>
        <dbReference type="ARBA" id="ARBA00022692"/>
    </source>
</evidence>
<keyword evidence="15" id="KW-1185">Reference proteome</keyword>
<comment type="subcellular location">
    <subcellularLocation>
        <location evidence="1">Cell outer membrane</location>
    </subcellularLocation>
</comment>
<evidence type="ECO:0000256" key="2">
    <source>
        <dbReference type="ARBA" id="ARBA00010248"/>
    </source>
</evidence>
<dbReference type="GO" id="GO:0097347">
    <property type="term" value="C:TAM protein secretion complex"/>
    <property type="evidence" value="ECO:0007669"/>
    <property type="project" value="TreeGrafter"/>
</dbReference>
<evidence type="ECO:0000256" key="4">
    <source>
        <dbReference type="ARBA" id="ARBA00022452"/>
    </source>
</evidence>
<dbReference type="PANTHER" id="PTHR12815:SF47">
    <property type="entry name" value="TRANSLOCATION AND ASSEMBLY MODULE SUBUNIT TAMA"/>
    <property type="match status" value="1"/>
</dbReference>
<evidence type="ECO:0000259" key="13">
    <source>
        <dbReference type="Pfam" id="PF17243"/>
    </source>
</evidence>
<dbReference type="EMBL" id="BMPZ01000006">
    <property type="protein sequence ID" value="GGI84801.1"/>
    <property type="molecule type" value="Genomic_DNA"/>
</dbReference>
<gene>
    <name evidence="14" type="ORF">GCM10009332_22640</name>
</gene>
<reference evidence="14" key="2">
    <citation type="submission" date="2020-09" db="EMBL/GenBank/DDBJ databases">
        <authorList>
            <person name="Sun Q."/>
            <person name="Ohkuma M."/>
        </authorList>
    </citation>
    <scope>NUCLEOTIDE SEQUENCE</scope>
    <source>
        <strain evidence="14">JCM 30804</strain>
    </source>
</reference>
<dbReference type="GO" id="GO:0009279">
    <property type="term" value="C:cell outer membrane"/>
    <property type="evidence" value="ECO:0007669"/>
    <property type="project" value="UniProtKB-SubCell"/>
</dbReference>
<dbReference type="Pfam" id="PF07244">
    <property type="entry name" value="POTRA"/>
    <property type="match status" value="1"/>
</dbReference>
<dbReference type="Pfam" id="PF17243">
    <property type="entry name" value="POTRA_TamA_1"/>
    <property type="match status" value="1"/>
</dbReference>
<dbReference type="GO" id="GO:0009306">
    <property type="term" value="P:protein secretion"/>
    <property type="evidence" value="ECO:0007669"/>
    <property type="project" value="TreeGrafter"/>
</dbReference>
<dbReference type="InterPro" id="IPR000184">
    <property type="entry name" value="Bac_surfAg_D15"/>
</dbReference>
<dbReference type="Proteomes" id="UP000613743">
    <property type="component" value="Unassembled WGS sequence"/>
</dbReference>
<evidence type="ECO:0000313" key="15">
    <source>
        <dbReference type="Proteomes" id="UP000613743"/>
    </source>
</evidence>
<name>A0A917JUE8_9GAMM</name>
<evidence type="ECO:0000313" key="14">
    <source>
        <dbReference type="EMBL" id="GGI84801.1"/>
    </source>
</evidence>
<evidence type="ECO:0000259" key="11">
    <source>
        <dbReference type="Pfam" id="PF01103"/>
    </source>
</evidence>
<dbReference type="InterPro" id="IPR010827">
    <property type="entry name" value="BamA/TamA_POTRA"/>
</dbReference>
<evidence type="ECO:0000256" key="1">
    <source>
        <dbReference type="ARBA" id="ARBA00004442"/>
    </source>
</evidence>
<feature type="domain" description="POTRA" evidence="12">
    <location>
        <begin position="207"/>
        <end position="264"/>
    </location>
</feature>